<gene>
    <name evidence="3" type="ORF">PEVE_00036133</name>
</gene>
<organism evidence="3 4">
    <name type="scientific">Porites evermanni</name>
    <dbReference type="NCBI Taxonomy" id="104178"/>
    <lineage>
        <taxon>Eukaryota</taxon>
        <taxon>Metazoa</taxon>
        <taxon>Cnidaria</taxon>
        <taxon>Anthozoa</taxon>
        <taxon>Hexacorallia</taxon>
        <taxon>Scleractinia</taxon>
        <taxon>Fungiina</taxon>
        <taxon>Poritidae</taxon>
        <taxon>Porites</taxon>
    </lineage>
</organism>
<dbReference type="InterPro" id="IPR001245">
    <property type="entry name" value="Ser-Thr/Tyr_kinase_cat_dom"/>
</dbReference>
<evidence type="ECO:0000259" key="2">
    <source>
        <dbReference type="Pfam" id="PF07714"/>
    </source>
</evidence>
<reference evidence="3 4" key="1">
    <citation type="submission" date="2022-05" db="EMBL/GenBank/DDBJ databases">
        <authorList>
            <consortium name="Genoscope - CEA"/>
            <person name="William W."/>
        </authorList>
    </citation>
    <scope>NUCLEOTIDE SEQUENCE [LARGE SCALE GENOMIC DNA]</scope>
</reference>
<feature type="compositionally biased region" description="Acidic residues" evidence="1">
    <location>
        <begin position="9"/>
        <end position="25"/>
    </location>
</feature>
<dbReference type="Proteomes" id="UP001159427">
    <property type="component" value="Unassembled WGS sequence"/>
</dbReference>
<dbReference type="EMBL" id="CALNXI010000570">
    <property type="protein sequence ID" value="CAH3029413.1"/>
    <property type="molecule type" value="Genomic_DNA"/>
</dbReference>
<accession>A0ABN8MIA2</accession>
<evidence type="ECO:0000313" key="4">
    <source>
        <dbReference type="Proteomes" id="UP001159427"/>
    </source>
</evidence>
<dbReference type="InterPro" id="IPR011009">
    <property type="entry name" value="Kinase-like_dom_sf"/>
</dbReference>
<sequence length="186" mass="21547">MSNWCLENDNLENDDLEHDDLENDDLEQDDLEKDHLENDDLGNDDLENHDRDGVARRIKRPSRGVYKAGNKRRVGGNYERMLKHLITTSSTMRWKLDKTALLQDKTATLGENVVVKKMFDLEDDEKDLFLKEVKLLNTLKHPNIVTFHGMSISPPAIMLEYMCFDFRLSDKDHKVHSFLSTVSIAS</sequence>
<evidence type="ECO:0000256" key="1">
    <source>
        <dbReference type="SAM" id="MobiDB-lite"/>
    </source>
</evidence>
<dbReference type="Pfam" id="PF07714">
    <property type="entry name" value="PK_Tyr_Ser-Thr"/>
    <property type="match status" value="1"/>
</dbReference>
<comment type="caution">
    <text evidence="3">The sequence shown here is derived from an EMBL/GenBank/DDBJ whole genome shotgun (WGS) entry which is preliminary data.</text>
</comment>
<dbReference type="SUPFAM" id="SSF56112">
    <property type="entry name" value="Protein kinase-like (PK-like)"/>
    <property type="match status" value="1"/>
</dbReference>
<dbReference type="Gene3D" id="3.30.200.20">
    <property type="entry name" value="Phosphorylase Kinase, domain 1"/>
    <property type="match status" value="1"/>
</dbReference>
<protein>
    <recommendedName>
        <fullName evidence="2">Serine-threonine/tyrosine-protein kinase catalytic domain-containing protein</fullName>
    </recommendedName>
</protein>
<keyword evidence="4" id="KW-1185">Reference proteome</keyword>
<feature type="region of interest" description="Disordered" evidence="1">
    <location>
        <begin position="1"/>
        <end position="25"/>
    </location>
</feature>
<evidence type="ECO:0000313" key="3">
    <source>
        <dbReference type="EMBL" id="CAH3029413.1"/>
    </source>
</evidence>
<proteinExistence type="predicted"/>
<name>A0ABN8MIA2_9CNID</name>
<feature type="domain" description="Serine-threonine/tyrosine-protein kinase catalytic" evidence="2">
    <location>
        <begin position="105"/>
        <end position="163"/>
    </location>
</feature>